<evidence type="ECO:0000259" key="5">
    <source>
        <dbReference type="PROSITE" id="PS50977"/>
    </source>
</evidence>
<feature type="DNA-binding region" description="H-T-H motif" evidence="4">
    <location>
        <begin position="36"/>
        <end position="55"/>
    </location>
</feature>
<evidence type="ECO:0000256" key="1">
    <source>
        <dbReference type="ARBA" id="ARBA00023015"/>
    </source>
</evidence>
<reference evidence="6 7" key="1">
    <citation type="submission" date="2024-10" db="EMBL/GenBank/DDBJ databases">
        <title>The Natural Products Discovery Center: Release of the First 8490 Sequenced Strains for Exploring Actinobacteria Biosynthetic Diversity.</title>
        <authorList>
            <person name="Kalkreuter E."/>
            <person name="Kautsar S.A."/>
            <person name="Yang D."/>
            <person name="Bader C.D."/>
            <person name="Teijaro C.N."/>
            <person name="Fluegel L."/>
            <person name="Davis C.M."/>
            <person name="Simpson J.R."/>
            <person name="Lauterbach L."/>
            <person name="Steele A.D."/>
            <person name="Gui C."/>
            <person name="Meng S."/>
            <person name="Li G."/>
            <person name="Viehrig K."/>
            <person name="Ye F."/>
            <person name="Su P."/>
            <person name="Kiefer A.F."/>
            <person name="Nichols A."/>
            <person name="Cepeda A.J."/>
            <person name="Yan W."/>
            <person name="Fan B."/>
            <person name="Jiang Y."/>
            <person name="Adhikari A."/>
            <person name="Zheng C.-J."/>
            <person name="Schuster L."/>
            <person name="Cowan T.M."/>
            <person name="Smanski M.J."/>
            <person name="Chevrette M.G."/>
            <person name="De Carvalho L.P.S."/>
            <person name="Shen B."/>
        </authorList>
    </citation>
    <scope>NUCLEOTIDE SEQUENCE [LARGE SCALE GENOMIC DNA]</scope>
    <source>
        <strain evidence="6 7">NPDC002593</strain>
    </source>
</reference>
<proteinExistence type="predicted"/>
<accession>A0ABW6RZK3</accession>
<dbReference type="EMBL" id="JBIAQY010000004">
    <property type="protein sequence ID" value="MFF3568793.1"/>
    <property type="molecule type" value="Genomic_DNA"/>
</dbReference>
<comment type="caution">
    <text evidence="6">The sequence shown here is derived from an EMBL/GenBank/DDBJ whole genome shotgun (WGS) entry which is preliminary data.</text>
</comment>
<gene>
    <name evidence="6" type="ORF">ACFYXQ_13565</name>
</gene>
<dbReference type="InterPro" id="IPR050109">
    <property type="entry name" value="HTH-type_TetR-like_transc_reg"/>
</dbReference>
<evidence type="ECO:0000313" key="7">
    <source>
        <dbReference type="Proteomes" id="UP001601992"/>
    </source>
</evidence>
<dbReference type="PRINTS" id="PR00455">
    <property type="entry name" value="HTHTETR"/>
</dbReference>
<sequence>MAPERAARGRPRTGVREAVIASAQQTLAESGLARTSTKEIARRAGVAESSIFYHFGDRMGLLHAVIQHQLRPLKELLADRPGTEHSLREDVLDLLGALEEFYLAAIPAIAAVQSDAELRESYEKRSRDMDLGPHRAVDAILAHLSPRAATADLRPAALLLAGAAHQRALQRHLSPPDALASLPTRADIADTLLPVFDSALRGS</sequence>
<dbReference type="Proteomes" id="UP001601992">
    <property type="component" value="Unassembled WGS sequence"/>
</dbReference>
<dbReference type="SUPFAM" id="SSF46689">
    <property type="entry name" value="Homeodomain-like"/>
    <property type="match status" value="1"/>
</dbReference>
<keyword evidence="2 4" id="KW-0238">DNA-binding</keyword>
<keyword evidence="7" id="KW-1185">Reference proteome</keyword>
<evidence type="ECO:0000256" key="3">
    <source>
        <dbReference type="ARBA" id="ARBA00023163"/>
    </source>
</evidence>
<evidence type="ECO:0000256" key="4">
    <source>
        <dbReference type="PROSITE-ProRule" id="PRU00335"/>
    </source>
</evidence>
<evidence type="ECO:0000313" key="6">
    <source>
        <dbReference type="EMBL" id="MFF3568793.1"/>
    </source>
</evidence>
<keyword evidence="1" id="KW-0805">Transcription regulation</keyword>
<dbReference type="Gene3D" id="1.10.357.10">
    <property type="entry name" value="Tetracycline Repressor, domain 2"/>
    <property type="match status" value="1"/>
</dbReference>
<feature type="domain" description="HTH tetR-type" evidence="5">
    <location>
        <begin position="13"/>
        <end position="73"/>
    </location>
</feature>
<protein>
    <submittedName>
        <fullName evidence="6">TetR/AcrR family transcriptional regulator</fullName>
    </submittedName>
</protein>
<organism evidence="6 7">
    <name type="scientific">Nocardia jiangxiensis</name>
    <dbReference type="NCBI Taxonomy" id="282685"/>
    <lineage>
        <taxon>Bacteria</taxon>
        <taxon>Bacillati</taxon>
        <taxon>Actinomycetota</taxon>
        <taxon>Actinomycetes</taxon>
        <taxon>Mycobacteriales</taxon>
        <taxon>Nocardiaceae</taxon>
        <taxon>Nocardia</taxon>
    </lineage>
</organism>
<dbReference type="PROSITE" id="PS50977">
    <property type="entry name" value="HTH_TETR_2"/>
    <property type="match status" value="1"/>
</dbReference>
<dbReference type="Pfam" id="PF00440">
    <property type="entry name" value="TetR_N"/>
    <property type="match status" value="1"/>
</dbReference>
<dbReference type="InterPro" id="IPR001647">
    <property type="entry name" value="HTH_TetR"/>
</dbReference>
<dbReference type="InterPro" id="IPR009057">
    <property type="entry name" value="Homeodomain-like_sf"/>
</dbReference>
<keyword evidence="3" id="KW-0804">Transcription</keyword>
<name>A0ABW6RZK3_9NOCA</name>
<dbReference type="PANTHER" id="PTHR30055:SF234">
    <property type="entry name" value="HTH-TYPE TRANSCRIPTIONAL REGULATOR BETI"/>
    <property type="match status" value="1"/>
</dbReference>
<evidence type="ECO:0000256" key="2">
    <source>
        <dbReference type="ARBA" id="ARBA00023125"/>
    </source>
</evidence>
<dbReference type="PANTHER" id="PTHR30055">
    <property type="entry name" value="HTH-TYPE TRANSCRIPTIONAL REGULATOR RUTR"/>
    <property type="match status" value="1"/>
</dbReference>
<dbReference type="RefSeq" id="WP_051193140.1">
    <property type="nucleotide sequence ID" value="NZ_JBIAQY010000004.1"/>
</dbReference>